<keyword evidence="1" id="KW-0812">Transmembrane</keyword>
<dbReference type="InterPro" id="IPR012994">
    <property type="entry name" value="YbgT_YccB"/>
</dbReference>
<comment type="caution">
    <text evidence="2">The sequence shown here is derived from an EMBL/GenBank/DDBJ whole genome shotgun (WGS) entry which is preliminary data.</text>
</comment>
<dbReference type="Proteomes" id="UP000295657">
    <property type="component" value="Unassembled WGS sequence"/>
</dbReference>
<keyword evidence="1" id="KW-0472">Membrane</keyword>
<evidence type="ECO:0000313" key="2">
    <source>
        <dbReference type="EMBL" id="TDQ59875.1"/>
    </source>
</evidence>
<gene>
    <name evidence="2" type="ORF">EDC45_0538</name>
</gene>
<keyword evidence="1" id="KW-1133">Transmembrane helix</keyword>
<dbReference type="RefSeq" id="WP_133543181.1">
    <property type="nucleotide sequence ID" value="NZ_SNYQ01000001.1"/>
</dbReference>
<evidence type="ECO:0000313" key="3">
    <source>
        <dbReference type="Proteomes" id="UP000295657"/>
    </source>
</evidence>
<feature type="transmembrane region" description="Helical" evidence="1">
    <location>
        <begin position="6"/>
        <end position="24"/>
    </location>
</feature>
<reference evidence="2 3" key="1">
    <citation type="submission" date="2019-03" db="EMBL/GenBank/DDBJ databases">
        <title>Genomic Encyclopedia of Type Strains, Phase IV (KMG-IV): sequencing the most valuable type-strain genomes for metagenomic binning, comparative biology and taxonomic classification.</title>
        <authorList>
            <person name="Goeker M."/>
        </authorList>
    </citation>
    <scope>NUCLEOTIDE SEQUENCE [LARGE SCALE GENOMIC DNA]</scope>
    <source>
        <strain evidence="2 3">DSM 28403</strain>
    </source>
</reference>
<sequence>MFYIIWVVGVLLAILASIVVTMRLEKNNDLDE</sequence>
<dbReference type="AlphaFoldDB" id="A0A4R6VFV6"/>
<name>A0A4R6VFV6_9PAST</name>
<keyword evidence="3" id="KW-1185">Reference proteome</keyword>
<organism evidence="2 3">
    <name type="scientific">Mesocricetibacter intestinalis</name>
    <dbReference type="NCBI Taxonomy" id="1521930"/>
    <lineage>
        <taxon>Bacteria</taxon>
        <taxon>Pseudomonadati</taxon>
        <taxon>Pseudomonadota</taxon>
        <taxon>Gammaproteobacteria</taxon>
        <taxon>Pasteurellales</taxon>
        <taxon>Pasteurellaceae</taxon>
        <taxon>Mesocricetibacter</taxon>
    </lineage>
</organism>
<protein>
    <submittedName>
        <fullName evidence="2">Membrane bound YbgT-like protein</fullName>
    </submittedName>
</protein>
<dbReference type="OrthoDB" id="5683238at2"/>
<dbReference type="EMBL" id="SNYQ01000001">
    <property type="protein sequence ID" value="TDQ59875.1"/>
    <property type="molecule type" value="Genomic_DNA"/>
</dbReference>
<dbReference type="Pfam" id="PF08173">
    <property type="entry name" value="YbgT_YccB"/>
    <property type="match status" value="1"/>
</dbReference>
<evidence type="ECO:0000256" key="1">
    <source>
        <dbReference type="SAM" id="Phobius"/>
    </source>
</evidence>
<proteinExistence type="predicted"/>
<accession>A0A4R6VFV6</accession>